<keyword evidence="2" id="KW-0472">Membrane</keyword>
<feature type="transmembrane region" description="Helical" evidence="2">
    <location>
        <begin position="12"/>
        <end position="35"/>
    </location>
</feature>
<dbReference type="EMBL" id="JACHEB010000001">
    <property type="protein sequence ID" value="MBB5326936.1"/>
    <property type="molecule type" value="Genomic_DNA"/>
</dbReference>
<evidence type="ECO:0000313" key="4">
    <source>
        <dbReference type="Proteomes" id="UP000535182"/>
    </source>
</evidence>
<sequence length="174" mass="19040">MKNAERSSPMRLAAWALVGNLVMAGAVFFEVVVYPKLSNRVTALPVWAFRLFTFTIPFLAGLAIIALVVQKLRGGMKKGAWTDAELEPLRRRLRNPVWGVASGALFILAIGVVVTDRGFGHAGWFCFLILPFQILLQIVNAVRPAESAREHIDGNGSAAIRSERWGEPPTGTVD</sequence>
<keyword evidence="4" id="KW-1185">Reference proteome</keyword>
<name>A0A9X0QAC9_9BACT</name>
<protein>
    <submittedName>
        <fullName evidence="3">Uncharacterized protein</fullName>
    </submittedName>
</protein>
<feature type="transmembrane region" description="Helical" evidence="2">
    <location>
        <begin position="97"/>
        <end position="115"/>
    </location>
</feature>
<gene>
    <name evidence="3" type="ORF">HDF14_000530</name>
</gene>
<proteinExistence type="predicted"/>
<feature type="transmembrane region" description="Helical" evidence="2">
    <location>
        <begin position="47"/>
        <end position="69"/>
    </location>
</feature>
<comment type="caution">
    <text evidence="3">The sequence shown here is derived from an EMBL/GenBank/DDBJ whole genome shotgun (WGS) entry which is preliminary data.</text>
</comment>
<dbReference type="Proteomes" id="UP000535182">
    <property type="component" value="Unassembled WGS sequence"/>
</dbReference>
<reference evidence="3 4" key="1">
    <citation type="submission" date="2020-08" db="EMBL/GenBank/DDBJ databases">
        <title>Genomic Encyclopedia of Type Strains, Phase IV (KMG-V): Genome sequencing to study the core and pangenomes of soil and plant-associated prokaryotes.</title>
        <authorList>
            <person name="Whitman W."/>
        </authorList>
    </citation>
    <scope>NUCLEOTIDE SEQUENCE [LARGE SCALE GENOMIC DNA]</scope>
    <source>
        <strain evidence="3 4">X5P2</strain>
    </source>
</reference>
<evidence type="ECO:0000313" key="3">
    <source>
        <dbReference type="EMBL" id="MBB5326936.1"/>
    </source>
</evidence>
<evidence type="ECO:0000256" key="2">
    <source>
        <dbReference type="SAM" id="Phobius"/>
    </source>
</evidence>
<dbReference type="AlphaFoldDB" id="A0A9X0QAC9"/>
<evidence type="ECO:0000256" key="1">
    <source>
        <dbReference type="SAM" id="MobiDB-lite"/>
    </source>
</evidence>
<feature type="transmembrane region" description="Helical" evidence="2">
    <location>
        <begin position="121"/>
        <end position="142"/>
    </location>
</feature>
<accession>A0A9X0QAC9</accession>
<dbReference type="RefSeq" id="WP_183973208.1">
    <property type="nucleotide sequence ID" value="NZ_JACHEB010000001.1"/>
</dbReference>
<organism evidence="3 4">
    <name type="scientific">Tunturiibacter gelidiferens</name>
    <dbReference type="NCBI Taxonomy" id="3069689"/>
    <lineage>
        <taxon>Bacteria</taxon>
        <taxon>Pseudomonadati</taxon>
        <taxon>Acidobacteriota</taxon>
        <taxon>Terriglobia</taxon>
        <taxon>Terriglobales</taxon>
        <taxon>Acidobacteriaceae</taxon>
        <taxon>Tunturiibacter</taxon>
    </lineage>
</organism>
<keyword evidence="2" id="KW-1133">Transmembrane helix</keyword>
<keyword evidence="2" id="KW-0812">Transmembrane</keyword>
<feature type="region of interest" description="Disordered" evidence="1">
    <location>
        <begin position="153"/>
        <end position="174"/>
    </location>
</feature>